<dbReference type="RefSeq" id="WP_344937646.1">
    <property type="nucleotide sequence ID" value="NZ_BAAAZR010000003.1"/>
</dbReference>
<sequence length="234" mass="25162">MTETNENNSDLPEHGREDRHDDVAGSDAGEPRGESANGGAVDQDDARRSVSRDEWLRERDAIRRAAEDARRAADDARRAAARDRWQDARDDRRGGTPDQGSDPLGAVTQEARKLFDTLQQRVGREIGKGVVKGGVSGIGQGLGQALGGGRRGTADVWSEAVAGHDDDEYICRACPVCRLKAARRDAGGDVTDHLITAGGELFAAFRQAVDAMSRPATPKRPGDTDTRVEHIDLG</sequence>
<feature type="compositionally biased region" description="Basic and acidic residues" evidence="1">
    <location>
        <begin position="44"/>
        <end position="95"/>
    </location>
</feature>
<gene>
    <name evidence="2" type="ORF">GCM10022226_22520</name>
</gene>
<protein>
    <submittedName>
        <fullName evidence="2">Uncharacterized protein</fullName>
    </submittedName>
</protein>
<accession>A0ABP7HV43</accession>
<keyword evidence="3" id="KW-1185">Reference proteome</keyword>
<evidence type="ECO:0000256" key="1">
    <source>
        <dbReference type="SAM" id="MobiDB-lite"/>
    </source>
</evidence>
<feature type="region of interest" description="Disordered" evidence="1">
    <location>
        <begin position="213"/>
        <end position="234"/>
    </location>
</feature>
<evidence type="ECO:0000313" key="3">
    <source>
        <dbReference type="Proteomes" id="UP001500888"/>
    </source>
</evidence>
<proteinExistence type="predicted"/>
<dbReference type="EMBL" id="BAAAZR010000003">
    <property type="protein sequence ID" value="GAA3802183.1"/>
    <property type="molecule type" value="Genomic_DNA"/>
</dbReference>
<evidence type="ECO:0000313" key="2">
    <source>
        <dbReference type="EMBL" id="GAA3802183.1"/>
    </source>
</evidence>
<name>A0ABP7HV43_9ACTN</name>
<feature type="compositionally biased region" description="Polar residues" evidence="1">
    <location>
        <begin position="1"/>
        <end position="10"/>
    </location>
</feature>
<feature type="region of interest" description="Disordered" evidence="1">
    <location>
        <begin position="1"/>
        <end position="106"/>
    </location>
</feature>
<reference evidence="3" key="1">
    <citation type="journal article" date="2019" name="Int. J. Syst. Evol. Microbiol.">
        <title>The Global Catalogue of Microorganisms (GCM) 10K type strain sequencing project: providing services to taxonomists for standard genome sequencing and annotation.</title>
        <authorList>
            <consortium name="The Broad Institute Genomics Platform"/>
            <consortium name="The Broad Institute Genome Sequencing Center for Infectious Disease"/>
            <person name="Wu L."/>
            <person name="Ma J."/>
        </authorList>
    </citation>
    <scope>NUCLEOTIDE SEQUENCE [LARGE SCALE GENOMIC DNA]</scope>
    <source>
        <strain evidence="3">JCM 16908</strain>
    </source>
</reference>
<comment type="caution">
    <text evidence="2">The sequence shown here is derived from an EMBL/GenBank/DDBJ whole genome shotgun (WGS) entry which is preliminary data.</text>
</comment>
<dbReference type="Proteomes" id="UP001500888">
    <property type="component" value="Unassembled WGS sequence"/>
</dbReference>
<organism evidence="2 3">
    <name type="scientific">Sphaerisporangium flaviroseum</name>
    <dbReference type="NCBI Taxonomy" id="509199"/>
    <lineage>
        <taxon>Bacteria</taxon>
        <taxon>Bacillati</taxon>
        <taxon>Actinomycetota</taxon>
        <taxon>Actinomycetes</taxon>
        <taxon>Streptosporangiales</taxon>
        <taxon>Streptosporangiaceae</taxon>
        <taxon>Sphaerisporangium</taxon>
    </lineage>
</organism>
<feature type="compositionally biased region" description="Basic and acidic residues" evidence="1">
    <location>
        <begin position="220"/>
        <end position="234"/>
    </location>
</feature>
<feature type="compositionally biased region" description="Basic and acidic residues" evidence="1">
    <location>
        <begin position="11"/>
        <end position="33"/>
    </location>
</feature>